<evidence type="ECO:0000259" key="1">
    <source>
        <dbReference type="Pfam" id="PF06985"/>
    </source>
</evidence>
<evidence type="ECO:0000313" key="3">
    <source>
        <dbReference type="Proteomes" id="UP000777438"/>
    </source>
</evidence>
<gene>
    <name evidence="2" type="ORF">B0T10DRAFT_521161</name>
</gene>
<feature type="domain" description="Heterokaryon incompatibility" evidence="1">
    <location>
        <begin position="191"/>
        <end position="353"/>
    </location>
</feature>
<dbReference type="OrthoDB" id="5362512at2759"/>
<evidence type="ECO:0000313" key="2">
    <source>
        <dbReference type="EMBL" id="KAH6876338.1"/>
    </source>
</evidence>
<accession>A0A9P8VVD8</accession>
<name>A0A9P8VVD8_9HYPO</name>
<keyword evidence="3" id="KW-1185">Reference proteome</keyword>
<comment type="caution">
    <text evidence="2">The sequence shown here is derived from an EMBL/GenBank/DDBJ whole genome shotgun (WGS) entry which is preliminary data.</text>
</comment>
<dbReference type="AlphaFoldDB" id="A0A9P8VVD8"/>
<sequence length="676" mass="76997">MPCEICHDFRGIGELRKEEEPWLPQNRLILNKDLLWESFKASAKSCYICELLIKGCRGCFAQNGIDEGAIVSFEIRFYYQLYEDQLGDVDKTICFLLNDESYFDVQVFATEDADCPVPNAWESVPTSRRTSCQTDSPQALETIKGWLASCHDRSHDECEVPEDTPLPKRVIDVDGHGDVRLIETQGRPARYICLSHCWGLERIITTTTATIHKRKKQIALSELSKTFRDAVEMTRKLGVRYIWIDSLCIIQDSLADWEIESAKMSSIYTYAYVTLAATQSSNGRGGLFKPTLDFDVSGTTPDGEAYRLFFRDRIDHHLDIQGMPDRNDPEPHVIGHSTVSYHPLLTRAWVYQERLLSPRVLHFGPYELFMECRASTQCECDDIAYHGSSDEAPVGLIKLLYSEAIYPTNDYGEEWHIFAAYYLARVWRTLICNYTALGITKDSDRLPAIGGLARNLGEVRKIDYIAGLWENTINDDLLWYVLVPETRKTPRPRPATAPTWSWASVGTWVSYWDHMYFYDPEEDVTEDQRLPCQHFSKVERWHLDPAGVDEFGQMRQATITITGLVAEGFLESEPRGDGNTLQYVKFPNARLKFHADYVLSHGGEDQVPLGTKLTCLRMSQLQEGRRDHHISLVLRSIDETNNVYERIGALVVSATPPGDPLGGVFDAAVERTVTIR</sequence>
<proteinExistence type="predicted"/>
<dbReference type="Pfam" id="PF06985">
    <property type="entry name" value="HET"/>
    <property type="match status" value="1"/>
</dbReference>
<dbReference type="Proteomes" id="UP000777438">
    <property type="component" value="Unassembled WGS sequence"/>
</dbReference>
<protein>
    <submittedName>
        <fullName evidence="2">Heterokaryon incompatibility protein-domain-containing protein</fullName>
    </submittedName>
</protein>
<dbReference type="EMBL" id="JAGPYM010000035">
    <property type="protein sequence ID" value="KAH6876338.1"/>
    <property type="molecule type" value="Genomic_DNA"/>
</dbReference>
<organism evidence="2 3">
    <name type="scientific">Thelonectria olida</name>
    <dbReference type="NCBI Taxonomy" id="1576542"/>
    <lineage>
        <taxon>Eukaryota</taxon>
        <taxon>Fungi</taxon>
        <taxon>Dikarya</taxon>
        <taxon>Ascomycota</taxon>
        <taxon>Pezizomycotina</taxon>
        <taxon>Sordariomycetes</taxon>
        <taxon>Hypocreomycetidae</taxon>
        <taxon>Hypocreales</taxon>
        <taxon>Nectriaceae</taxon>
        <taxon>Thelonectria</taxon>
    </lineage>
</organism>
<dbReference type="InterPro" id="IPR010730">
    <property type="entry name" value="HET"/>
</dbReference>
<reference evidence="2 3" key="1">
    <citation type="journal article" date="2021" name="Nat. Commun.">
        <title>Genetic determinants of endophytism in the Arabidopsis root mycobiome.</title>
        <authorList>
            <person name="Mesny F."/>
            <person name="Miyauchi S."/>
            <person name="Thiergart T."/>
            <person name="Pickel B."/>
            <person name="Atanasova L."/>
            <person name="Karlsson M."/>
            <person name="Huettel B."/>
            <person name="Barry K.W."/>
            <person name="Haridas S."/>
            <person name="Chen C."/>
            <person name="Bauer D."/>
            <person name="Andreopoulos W."/>
            <person name="Pangilinan J."/>
            <person name="LaButti K."/>
            <person name="Riley R."/>
            <person name="Lipzen A."/>
            <person name="Clum A."/>
            <person name="Drula E."/>
            <person name="Henrissat B."/>
            <person name="Kohler A."/>
            <person name="Grigoriev I.V."/>
            <person name="Martin F.M."/>
            <person name="Hacquard S."/>
        </authorList>
    </citation>
    <scope>NUCLEOTIDE SEQUENCE [LARGE SCALE GENOMIC DNA]</scope>
    <source>
        <strain evidence="2 3">MPI-CAGE-CH-0241</strain>
    </source>
</reference>
<dbReference type="PANTHER" id="PTHR33112:SF13">
    <property type="entry name" value="HETEROKARYON INCOMPATIBILITY DOMAIN-CONTAINING PROTEIN"/>
    <property type="match status" value="1"/>
</dbReference>
<dbReference type="PANTHER" id="PTHR33112">
    <property type="entry name" value="DOMAIN PROTEIN, PUTATIVE-RELATED"/>
    <property type="match status" value="1"/>
</dbReference>